<dbReference type="GO" id="GO:0035556">
    <property type="term" value="P:intracellular signal transduction"/>
    <property type="evidence" value="ECO:0007669"/>
    <property type="project" value="InterPro"/>
</dbReference>
<dbReference type="PRINTS" id="PR01849">
    <property type="entry name" value="UBIQUITINACT"/>
</dbReference>
<organism evidence="16 17">
    <name type="scientific">Scophthalmus maximus</name>
    <name type="common">Turbot</name>
    <name type="synonym">Psetta maxima</name>
    <dbReference type="NCBI Taxonomy" id="52904"/>
    <lineage>
        <taxon>Eukaryota</taxon>
        <taxon>Metazoa</taxon>
        <taxon>Chordata</taxon>
        <taxon>Craniata</taxon>
        <taxon>Vertebrata</taxon>
        <taxon>Euteleostomi</taxon>
        <taxon>Actinopterygii</taxon>
        <taxon>Neopterygii</taxon>
        <taxon>Teleostei</taxon>
        <taxon>Neoteleostei</taxon>
        <taxon>Acanthomorphata</taxon>
        <taxon>Carangaria</taxon>
        <taxon>Pleuronectiformes</taxon>
        <taxon>Pleuronectoidei</taxon>
        <taxon>Scophthalmidae</taxon>
        <taxon>Scophthalmus</taxon>
    </lineage>
</organism>
<dbReference type="InterPro" id="IPR035899">
    <property type="entry name" value="DBL_dom_sf"/>
</dbReference>
<keyword evidence="7 12" id="KW-0547">Nucleotide-binding</keyword>
<dbReference type="InterPro" id="IPR032418">
    <property type="entry name" value="E1_FCCH"/>
</dbReference>
<dbReference type="SUPFAM" id="SSF50729">
    <property type="entry name" value="PH domain-like"/>
    <property type="match status" value="1"/>
</dbReference>
<dbReference type="SMART" id="SM00233">
    <property type="entry name" value="PH"/>
    <property type="match status" value="1"/>
</dbReference>
<dbReference type="Gene3D" id="1.10.10.2660">
    <property type="entry name" value="Ubiquitin-activating enzyme E1, SCCH domain"/>
    <property type="match status" value="1"/>
</dbReference>
<dbReference type="EC" id="6.2.1.45" evidence="4"/>
<dbReference type="CDD" id="cd01491">
    <property type="entry name" value="Ube1_repeat1"/>
    <property type="match status" value="1"/>
</dbReference>
<dbReference type="EMBL" id="CP026253">
    <property type="protein sequence ID" value="AWP09759.1"/>
    <property type="molecule type" value="Genomic_DNA"/>
</dbReference>
<dbReference type="Gene3D" id="3.50.50.80">
    <property type="entry name" value="Ubiquitin-activating enzyme E1, inactive adenylation domain, subdomain 1"/>
    <property type="match status" value="1"/>
</dbReference>
<dbReference type="InterPro" id="IPR000011">
    <property type="entry name" value="UBQ/SUMO-activ_enz_E1-like"/>
</dbReference>
<dbReference type="PROSITE" id="PS00741">
    <property type="entry name" value="DH_1"/>
    <property type="match status" value="1"/>
</dbReference>
<feature type="region of interest" description="Disordered" evidence="13">
    <location>
        <begin position="945"/>
        <end position="973"/>
    </location>
</feature>
<comment type="pathway">
    <text evidence="2">Protein modification; protein ubiquitination.</text>
</comment>
<evidence type="ECO:0000256" key="7">
    <source>
        <dbReference type="ARBA" id="ARBA00022741"/>
    </source>
</evidence>
<gene>
    <name evidence="16" type="ORF">SMAX5B_014849</name>
</gene>
<feature type="active site" description="Glycyl thioester intermediate" evidence="11">
    <location>
        <position position="632"/>
    </location>
</feature>
<dbReference type="Gene3D" id="3.40.50.720">
    <property type="entry name" value="NAD(P)-binding Rossmann-like Domain"/>
    <property type="match status" value="1"/>
</dbReference>
<feature type="domain" description="DH" evidence="15">
    <location>
        <begin position="989"/>
        <end position="1171"/>
    </location>
</feature>
<dbReference type="FunFam" id="3.40.50.12550:FF:000001">
    <property type="entry name" value="Ubiquitin-activating enzyme E1 1"/>
    <property type="match status" value="1"/>
</dbReference>
<dbReference type="Gene3D" id="2.40.30.180">
    <property type="entry name" value="Ubiquitin-activating enzyme E1, FCCH domain"/>
    <property type="match status" value="1"/>
</dbReference>
<dbReference type="GO" id="GO:0005085">
    <property type="term" value="F:guanyl-nucleotide exchange factor activity"/>
    <property type="evidence" value="ECO:0007669"/>
    <property type="project" value="UniProtKB-KW"/>
</dbReference>
<comment type="catalytic activity">
    <reaction evidence="1">
        <text>ATP + ubiquitin + [E1 ubiquitin-activating enzyme]-L-cysteine = AMP + diphosphate + S-ubiquitinyl-[E1 ubiquitin-activating enzyme]-L-cysteine.</text>
        <dbReference type="EC" id="6.2.1.45"/>
    </reaction>
</comment>
<evidence type="ECO:0000259" key="14">
    <source>
        <dbReference type="PROSITE" id="PS50003"/>
    </source>
</evidence>
<evidence type="ECO:0000313" key="17">
    <source>
        <dbReference type="Proteomes" id="UP000246464"/>
    </source>
</evidence>
<keyword evidence="5 12" id="KW-0436">Ligase</keyword>
<evidence type="ECO:0000256" key="13">
    <source>
        <dbReference type="SAM" id="MobiDB-lite"/>
    </source>
</evidence>
<dbReference type="FunFam" id="2.40.30.180:FF:000001">
    <property type="entry name" value="ubiquitin-like modifier-activating enzyme 1"/>
    <property type="match status" value="1"/>
</dbReference>
<dbReference type="InterPro" id="IPR001331">
    <property type="entry name" value="GDS_CDC24_CS"/>
</dbReference>
<dbReference type="FunFam" id="1.10.10.2660:FF:000001">
    <property type="entry name" value="Ubiquitin-activating enzyme E1 1"/>
    <property type="match status" value="1"/>
</dbReference>
<dbReference type="PROSITE" id="PS00865">
    <property type="entry name" value="UBIQUITIN_ACTIVAT_2"/>
    <property type="match status" value="1"/>
</dbReference>
<dbReference type="GO" id="GO:0005737">
    <property type="term" value="C:cytoplasm"/>
    <property type="evidence" value="ECO:0007669"/>
    <property type="project" value="TreeGrafter"/>
</dbReference>
<dbReference type="Gene3D" id="2.30.29.30">
    <property type="entry name" value="Pleckstrin-homology domain (PH domain)/Phosphotyrosine-binding domain (PTB)"/>
    <property type="match status" value="1"/>
</dbReference>
<keyword evidence="8 12" id="KW-0833">Ubl conjugation pathway</keyword>
<dbReference type="GO" id="GO:0006511">
    <property type="term" value="P:ubiquitin-dependent protein catabolic process"/>
    <property type="evidence" value="ECO:0007669"/>
    <property type="project" value="TreeGrafter"/>
</dbReference>
<name>A0A2U9C268_SCOMX</name>
<accession>A0A2U9C268</accession>
<dbReference type="GO" id="GO:0005634">
    <property type="term" value="C:nucleus"/>
    <property type="evidence" value="ECO:0007669"/>
    <property type="project" value="TreeGrafter"/>
</dbReference>
<feature type="region of interest" description="Disordered" evidence="13">
    <location>
        <begin position="1"/>
        <end position="47"/>
    </location>
</feature>
<dbReference type="PANTHER" id="PTHR10953:SF195">
    <property type="entry name" value="UBIQUITIN-LIKE MODIFIER-ACTIVATING ENZYME 1"/>
    <property type="match status" value="1"/>
</dbReference>
<keyword evidence="17" id="KW-1185">Reference proteome</keyword>
<evidence type="ECO:0000256" key="9">
    <source>
        <dbReference type="ARBA" id="ARBA00022840"/>
    </source>
</evidence>
<reference evidence="16 17" key="1">
    <citation type="submission" date="2017-12" db="EMBL/GenBank/DDBJ databases">
        <title>Integrating genomic resources of turbot (Scophthalmus maximus) in depth evaluation of genetic and physical mapping variation across individuals.</title>
        <authorList>
            <person name="Martinez P."/>
        </authorList>
    </citation>
    <scope>NUCLEOTIDE SEQUENCE [LARGE SCALE GENOMIC DNA]</scope>
</reference>
<evidence type="ECO:0000256" key="3">
    <source>
        <dbReference type="ARBA" id="ARBA00005673"/>
    </source>
</evidence>
<dbReference type="EMBL" id="CP026253">
    <property type="protein sequence ID" value="AWP09758.1"/>
    <property type="molecule type" value="Genomic_DNA"/>
</dbReference>
<dbReference type="InterPro" id="IPR001849">
    <property type="entry name" value="PH_domain"/>
</dbReference>
<evidence type="ECO:0000256" key="4">
    <source>
        <dbReference type="ARBA" id="ARBA00012990"/>
    </source>
</evidence>
<dbReference type="SMART" id="SM00325">
    <property type="entry name" value="RhoGEF"/>
    <property type="match status" value="1"/>
</dbReference>
<dbReference type="SUPFAM" id="SSF69572">
    <property type="entry name" value="Activating enzymes of the ubiquitin-like proteins"/>
    <property type="match status" value="2"/>
</dbReference>
<keyword evidence="9 12" id="KW-0067">ATP-binding</keyword>
<dbReference type="InterPro" id="IPR000219">
    <property type="entry name" value="DH_dom"/>
</dbReference>
<dbReference type="PROSITE" id="PS50010">
    <property type="entry name" value="DH_2"/>
    <property type="match status" value="1"/>
</dbReference>
<evidence type="ECO:0000313" key="16">
    <source>
        <dbReference type="EMBL" id="AWP09759.1"/>
    </source>
</evidence>
<dbReference type="GO" id="GO:0006974">
    <property type="term" value="P:DNA damage response"/>
    <property type="evidence" value="ECO:0007669"/>
    <property type="project" value="TreeGrafter"/>
</dbReference>
<dbReference type="InterPro" id="IPR045886">
    <property type="entry name" value="ThiF/MoeB/HesA"/>
</dbReference>
<dbReference type="PANTHER" id="PTHR10953">
    <property type="entry name" value="UBIQUITIN-ACTIVATING ENZYME E1"/>
    <property type="match status" value="1"/>
</dbReference>
<feature type="compositionally biased region" description="Polar residues" evidence="13">
    <location>
        <begin position="14"/>
        <end position="37"/>
    </location>
</feature>
<evidence type="ECO:0000256" key="12">
    <source>
        <dbReference type="RuleBase" id="RU000519"/>
    </source>
</evidence>
<dbReference type="InterPro" id="IPR018075">
    <property type="entry name" value="UBQ-activ_enz_E1"/>
</dbReference>
<dbReference type="Pfam" id="PF22697">
    <property type="entry name" value="SOS1_NGEF_PH"/>
    <property type="match status" value="1"/>
</dbReference>
<dbReference type="InterPro" id="IPR042449">
    <property type="entry name" value="Ub-E1_IAD_1"/>
</dbReference>
<dbReference type="InterPro" id="IPR011993">
    <property type="entry name" value="PH-like_dom_sf"/>
</dbReference>
<dbReference type="Pfam" id="PF00621">
    <property type="entry name" value="RhoGEF"/>
    <property type="match status" value="1"/>
</dbReference>
<dbReference type="InterPro" id="IPR033127">
    <property type="entry name" value="UBQ-activ_enz_E1_Cys_AS"/>
</dbReference>
<dbReference type="InterPro" id="IPR042063">
    <property type="entry name" value="Ubi_acti_E1_SCCH"/>
</dbReference>
<dbReference type="GO" id="GO:0004839">
    <property type="term" value="F:ubiquitin activating enzyme activity"/>
    <property type="evidence" value="ECO:0007669"/>
    <property type="project" value="UniProtKB-EC"/>
</dbReference>
<dbReference type="InterPro" id="IPR035985">
    <property type="entry name" value="Ubiquitin-activating_enz"/>
</dbReference>
<dbReference type="InterPro" id="IPR055251">
    <property type="entry name" value="SOS1_NGEF_PH"/>
</dbReference>
<evidence type="ECO:0000256" key="6">
    <source>
        <dbReference type="ARBA" id="ARBA00022658"/>
    </source>
</evidence>
<proteinExistence type="inferred from homology"/>
<evidence type="ECO:0000256" key="5">
    <source>
        <dbReference type="ARBA" id="ARBA00022598"/>
    </source>
</evidence>
<dbReference type="Gene3D" id="1.20.900.10">
    <property type="entry name" value="Dbl homology (DH) domain"/>
    <property type="match status" value="1"/>
</dbReference>
<dbReference type="PROSITE" id="PS50003">
    <property type="entry name" value="PH_DOMAIN"/>
    <property type="match status" value="1"/>
</dbReference>
<evidence type="ECO:0000256" key="10">
    <source>
        <dbReference type="ARBA" id="ARBA00030371"/>
    </source>
</evidence>
<feature type="domain" description="PH" evidence="14">
    <location>
        <begin position="1195"/>
        <end position="1318"/>
    </location>
</feature>
<dbReference type="Pfam" id="PF16191">
    <property type="entry name" value="E1_4HB"/>
    <property type="match status" value="1"/>
</dbReference>
<dbReference type="STRING" id="52904.ENSSMAP00000010391"/>
<dbReference type="FunFam" id="3.40.50.720:FF:000015">
    <property type="entry name" value="Ubiquitin-activating enzyme E1 1"/>
    <property type="match status" value="1"/>
</dbReference>
<feature type="region of interest" description="Disordered" evidence="13">
    <location>
        <begin position="871"/>
        <end position="915"/>
    </location>
</feature>
<sequence length="1360" mass="152310">MSSSPLSKKRRLSGTETKTGSHCSSSNSVRTDLSHTPANGMAKNGNDAEIDEGLYSRQLYVLGHEAMKRMQNSNVLVSGMRGLGVEIAKNVILGGVRSVTVHDHGVAEWRDLSSQFYLREEDLGKNRAEVSQPRLAELNSYVPVTAYTGALADDYLTKFQVVVLTNSTLEEQQQVGDLCHSKGIKLVVADTRGLFGQLFCDFGEEMIVFDTNGEQPLSAMISMITKDNQGVVTCLDEARHGFESGDFVTFTEVQGMTELNGCQPVEIKVLGPYTFSICDTAGFTDYVRGGIVSQVKMPKKIAFKSLSSSMAEPEFIMTDFAKFDRPGQLHVGFQAIHAFQKKHNHLPAPWSQTDGDELLTLAKEVNSAQTGSAKVEQLDEALIKKLSFVGAGDLAPVNAFIGGLAAQEVMKACTGKFMPIMQWLYFDALECLAEEEGVILTEEECAPRNCRYDGQIAVFGTKLQDMLGKQRYFLVGAGAIGCELLKNFAMIGLAGGEGEVIVTDMDTIEKSNLNRQFLFRPSDVTKMKSDTAAAAVKQMNPSIRITGHQNRVGPDTERVYDDDFFESLHGVANALDNVDARMYMDRRCVYYRKPLLESGTLGTKGNVQVVIPFLTESYSSSQDPPEKSIPICTLKNFPNAIEHTLQWARDEFEGLFKQPPENAMQYLQDPKFMERTLKLPGAQPVEVLEAVFKSLVTDCPHSWAACVAWARNHWQCQYSNNIRQLLHNFPPDQLTSSGAPFWSGPKRCPHPLEFSTSNELHMDYIVAAANLFAQTYGVQGSTDRAGVVKILQEVKVPTFTPRSGVKIHVSDQELQNSNSSVDDSRLDELKVQLPSPETSQFKLCSIDFEKDDDTNFHMDFIVASSNLRAENYDIPPTDRHKDEEEEEEEEEGEMMCDHMKDSEEPSTKRVKPVAKSNSLTGVITPTKTPALKRIGQSISRSISFRTEARPLPPTPLRSRAKPSSFPRRRNSQCWSDTVESHDLTAKEIKRQEVIYELTQGERQLIEDLSLVKKVYYEPMLKLEIMTESELGQIFGTLDSLIPLHEDLLSRLERLRGSEKTVGQVGPTLLHWFPCLEAYVTYCCNQVGAKALLDQKKHEKRVEHFLRLCQESSFSRKLDLWNFLDLPRSRLVKYPLLLKEIQKCTPPDHPDEDTLPDALELVQSIVAEVNKKTGEAECQFYRRGLTYLEESQRLPEIRQSRFLFCHGELKNNKGQRLHVFLFELALVLTRPGEDREGGQLFHVYRQPLPNALINLEEIPDGEPAGGGTFRGAFTGGNDKVKNCFRVSSRGRSKAHPYSLQANDSFSKQQWITCLRQAIVQSRDRTAQTSQSQLSPPPDPALYHIAELSLSSDTEMTDHTSR</sequence>
<dbReference type="NCBIfam" id="TIGR01408">
    <property type="entry name" value="Ube1"/>
    <property type="match status" value="1"/>
</dbReference>
<evidence type="ECO:0000256" key="11">
    <source>
        <dbReference type="PROSITE-ProRule" id="PRU10132"/>
    </source>
</evidence>
<keyword evidence="6" id="KW-0344">Guanine-nucleotide releasing factor</keyword>
<dbReference type="Pfam" id="PF16190">
    <property type="entry name" value="E1_FCCH"/>
    <property type="match status" value="1"/>
</dbReference>
<dbReference type="Pfam" id="PF10585">
    <property type="entry name" value="UBA_E1_SCCH"/>
    <property type="match status" value="1"/>
</dbReference>
<dbReference type="CDD" id="cd00160">
    <property type="entry name" value="RhoGEF"/>
    <property type="match status" value="1"/>
</dbReference>
<comment type="similarity">
    <text evidence="3 12">Belongs to the ubiquitin-activating E1 family.</text>
</comment>
<feature type="compositionally biased region" description="Basic and acidic residues" evidence="13">
    <location>
        <begin position="895"/>
        <end position="907"/>
    </location>
</feature>
<dbReference type="GO" id="GO:0005524">
    <property type="term" value="F:ATP binding"/>
    <property type="evidence" value="ECO:0007669"/>
    <property type="project" value="UniProtKB-KW"/>
</dbReference>
<dbReference type="InterPro" id="IPR032420">
    <property type="entry name" value="E1_4HB"/>
</dbReference>
<dbReference type="FunFam" id="3.50.50.80:FF:000001">
    <property type="entry name" value="ubiquitin-like modifier-activating enzyme 1"/>
    <property type="match status" value="1"/>
</dbReference>
<dbReference type="Gene3D" id="3.40.50.12550">
    <property type="entry name" value="Ubiquitin-activating enzyme E1, inactive adenylation domain, subdomain 2"/>
    <property type="match status" value="1"/>
</dbReference>
<evidence type="ECO:0000256" key="2">
    <source>
        <dbReference type="ARBA" id="ARBA00004906"/>
    </source>
</evidence>
<protein>
    <recommendedName>
        <fullName evidence="4">E1 ubiquitin-activating enzyme</fullName>
        <ecNumber evidence="4">6.2.1.45</ecNumber>
    </recommendedName>
    <alternativeName>
        <fullName evidence="10">Ubiquitin-activating enzyme E1</fullName>
    </alternativeName>
</protein>
<evidence type="ECO:0000259" key="15">
    <source>
        <dbReference type="PROSITE" id="PS50010"/>
    </source>
</evidence>
<dbReference type="InterPro" id="IPR019572">
    <property type="entry name" value="UBA_E1_SCCH"/>
</dbReference>
<feature type="compositionally biased region" description="Acidic residues" evidence="13">
    <location>
        <begin position="883"/>
        <end position="894"/>
    </location>
</feature>
<evidence type="ECO:0000256" key="1">
    <source>
        <dbReference type="ARBA" id="ARBA00000488"/>
    </source>
</evidence>
<dbReference type="Proteomes" id="UP000246464">
    <property type="component" value="Chromosome 11"/>
</dbReference>
<dbReference type="InterPro" id="IPR042302">
    <property type="entry name" value="E1_FCCH_sf"/>
</dbReference>
<dbReference type="UniPathway" id="UPA00143"/>
<evidence type="ECO:0000256" key="8">
    <source>
        <dbReference type="ARBA" id="ARBA00022786"/>
    </source>
</evidence>
<dbReference type="SUPFAM" id="SSF48065">
    <property type="entry name" value="DBL homology domain (DH-domain)"/>
    <property type="match status" value="1"/>
</dbReference>